<evidence type="ECO:0000256" key="1">
    <source>
        <dbReference type="SAM" id="MobiDB-lite"/>
    </source>
</evidence>
<evidence type="ECO:0000313" key="2">
    <source>
        <dbReference type="EMBL" id="CAI2377223.1"/>
    </source>
</evidence>
<keyword evidence="3" id="KW-1185">Reference proteome</keyword>
<name>A0AAD1XQV6_EUPCR</name>
<evidence type="ECO:0000313" key="3">
    <source>
        <dbReference type="Proteomes" id="UP001295684"/>
    </source>
</evidence>
<dbReference type="AlphaFoldDB" id="A0AAD1XQV6"/>
<reference evidence="2" key="1">
    <citation type="submission" date="2023-07" db="EMBL/GenBank/DDBJ databases">
        <authorList>
            <consortium name="AG Swart"/>
            <person name="Singh M."/>
            <person name="Singh A."/>
            <person name="Seah K."/>
            <person name="Emmerich C."/>
        </authorList>
    </citation>
    <scope>NUCLEOTIDE SEQUENCE</scope>
    <source>
        <strain evidence="2">DP1</strain>
    </source>
</reference>
<dbReference type="Proteomes" id="UP001295684">
    <property type="component" value="Unassembled WGS sequence"/>
</dbReference>
<gene>
    <name evidence="2" type="ORF">ECRASSUSDP1_LOCUS18606</name>
</gene>
<dbReference type="EMBL" id="CAMPGE010018845">
    <property type="protein sequence ID" value="CAI2377223.1"/>
    <property type="molecule type" value="Genomic_DNA"/>
</dbReference>
<sequence>MCQDLSFRFPQKAKIDKIQPIAPQKSSLDLTLCFVAQARSTKDRFDTSRSQSKYPAIYKFPAKSMTDKHSEALKTPKNVSPRLKSDISTQDLL</sequence>
<organism evidence="2 3">
    <name type="scientific">Euplotes crassus</name>
    <dbReference type="NCBI Taxonomy" id="5936"/>
    <lineage>
        <taxon>Eukaryota</taxon>
        <taxon>Sar</taxon>
        <taxon>Alveolata</taxon>
        <taxon>Ciliophora</taxon>
        <taxon>Intramacronucleata</taxon>
        <taxon>Spirotrichea</taxon>
        <taxon>Hypotrichia</taxon>
        <taxon>Euplotida</taxon>
        <taxon>Euplotidae</taxon>
        <taxon>Moneuplotes</taxon>
    </lineage>
</organism>
<protein>
    <submittedName>
        <fullName evidence="2">Uncharacterized protein</fullName>
    </submittedName>
</protein>
<accession>A0AAD1XQV6</accession>
<comment type="caution">
    <text evidence="2">The sequence shown here is derived from an EMBL/GenBank/DDBJ whole genome shotgun (WGS) entry which is preliminary data.</text>
</comment>
<feature type="region of interest" description="Disordered" evidence="1">
    <location>
        <begin position="66"/>
        <end position="93"/>
    </location>
</feature>
<proteinExistence type="predicted"/>